<dbReference type="InterPro" id="IPR036640">
    <property type="entry name" value="ABC1_TM_sf"/>
</dbReference>
<keyword evidence="2 5" id="KW-1133">Transmembrane helix</keyword>
<name>A0A087UDY6_STEMI</name>
<reference evidence="6 7" key="1">
    <citation type="submission" date="2013-11" db="EMBL/GenBank/DDBJ databases">
        <title>Genome sequencing of Stegodyphus mimosarum.</title>
        <authorList>
            <person name="Bechsgaard J."/>
        </authorList>
    </citation>
    <scope>NUCLEOTIDE SEQUENCE [LARGE SCALE GENOMIC DNA]</scope>
</reference>
<protein>
    <submittedName>
        <fullName evidence="6">Bile salt export pump</fullName>
    </submittedName>
</protein>
<keyword evidence="7" id="KW-1185">Reference proteome</keyword>
<dbReference type="GO" id="GO:0016020">
    <property type="term" value="C:membrane"/>
    <property type="evidence" value="ECO:0007669"/>
    <property type="project" value="InterPro"/>
</dbReference>
<dbReference type="EMBL" id="KK119390">
    <property type="protein sequence ID" value="KFM75575.1"/>
    <property type="molecule type" value="Genomic_DNA"/>
</dbReference>
<dbReference type="OMA" id="WEMLLIT"/>
<keyword evidence="1 5" id="KW-0812">Transmembrane</keyword>
<dbReference type="Gene3D" id="1.20.1560.10">
    <property type="entry name" value="ABC transporter type 1, transmembrane domain"/>
    <property type="match status" value="1"/>
</dbReference>
<sequence length="121" mass="13577">MTFDRDMQNPVSLISVNKYRSDVIRKNSEQRDYVNKGFEGTEEEKTSHSGSAEIKEKSEPNIQAIGFFNLFRYANLGDKVLIIFATCVAMISGVCSPVQMIIFGKVVDILVDYDAGRKNTS</sequence>
<feature type="region of interest" description="Disordered" evidence="4">
    <location>
        <begin position="36"/>
        <end position="55"/>
    </location>
</feature>
<evidence type="ECO:0000256" key="1">
    <source>
        <dbReference type="ARBA" id="ARBA00022692"/>
    </source>
</evidence>
<proteinExistence type="predicted"/>
<organism evidence="6 7">
    <name type="scientific">Stegodyphus mimosarum</name>
    <name type="common">African social velvet spider</name>
    <dbReference type="NCBI Taxonomy" id="407821"/>
    <lineage>
        <taxon>Eukaryota</taxon>
        <taxon>Metazoa</taxon>
        <taxon>Ecdysozoa</taxon>
        <taxon>Arthropoda</taxon>
        <taxon>Chelicerata</taxon>
        <taxon>Arachnida</taxon>
        <taxon>Araneae</taxon>
        <taxon>Araneomorphae</taxon>
        <taxon>Entelegynae</taxon>
        <taxon>Eresoidea</taxon>
        <taxon>Eresidae</taxon>
        <taxon>Stegodyphus</taxon>
    </lineage>
</organism>
<evidence type="ECO:0000313" key="7">
    <source>
        <dbReference type="Proteomes" id="UP000054359"/>
    </source>
</evidence>
<feature type="transmembrane region" description="Helical" evidence="5">
    <location>
        <begin position="80"/>
        <end position="103"/>
    </location>
</feature>
<keyword evidence="3 5" id="KW-0472">Membrane</keyword>
<feature type="non-terminal residue" evidence="6">
    <location>
        <position position="121"/>
    </location>
</feature>
<evidence type="ECO:0000256" key="4">
    <source>
        <dbReference type="SAM" id="MobiDB-lite"/>
    </source>
</evidence>
<dbReference type="Proteomes" id="UP000054359">
    <property type="component" value="Unassembled WGS sequence"/>
</dbReference>
<evidence type="ECO:0000256" key="3">
    <source>
        <dbReference type="ARBA" id="ARBA00023136"/>
    </source>
</evidence>
<feature type="compositionally biased region" description="Basic and acidic residues" evidence="4">
    <location>
        <begin position="43"/>
        <end position="55"/>
    </location>
</feature>
<evidence type="ECO:0000256" key="2">
    <source>
        <dbReference type="ARBA" id="ARBA00022989"/>
    </source>
</evidence>
<accession>A0A087UDY6</accession>
<dbReference type="GO" id="GO:0005524">
    <property type="term" value="F:ATP binding"/>
    <property type="evidence" value="ECO:0007669"/>
    <property type="project" value="InterPro"/>
</dbReference>
<evidence type="ECO:0000256" key="5">
    <source>
        <dbReference type="SAM" id="Phobius"/>
    </source>
</evidence>
<dbReference type="STRING" id="407821.A0A087UDY6"/>
<evidence type="ECO:0000313" key="6">
    <source>
        <dbReference type="EMBL" id="KFM75575.1"/>
    </source>
</evidence>
<dbReference type="OrthoDB" id="6500128at2759"/>
<gene>
    <name evidence="6" type="ORF">X975_20376</name>
</gene>
<dbReference type="AlphaFoldDB" id="A0A087UDY6"/>